<proteinExistence type="predicted"/>
<dbReference type="PATRIC" id="fig|1502723.3.peg.2238"/>
<dbReference type="Proteomes" id="UP000032545">
    <property type="component" value="Unassembled WGS sequence"/>
</dbReference>
<reference evidence="3" key="1">
    <citation type="submission" date="2015-02" db="EMBL/GenBank/DDBJ databases">
        <title>Draft Genome of Frankia sp. CpI1-S.</title>
        <authorList>
            <person name="Oshone R.T."/>
            <person name="Ngom M."/>
            <person name="Ghodhbane-Gtari F."/>
            <person name="Gtari M."/>
            <person name="Morris K."/>
            <person name="Thomas K."/>
            <person name="Sen A."/>
            <person name="Tisa L.S."/>
        </authorList>
    </citation>
    <scope>NUCLEOTIDE SEQUENCE [LARGE SCALE GENOMIC DNA]</scope>
    <source>
        <strain evidence="3">CpI1-S</strain>
    </source>
</reference>
<evidence type="ECO:0000313" key="2">
    <source>
        <dbReference type="EMBL" id="KJE25020.1"/>
    </source>
</evidence>
<dbReference type="OrthoDB" id="3216560at2"/>
<organism evidence="2 3">
    <name type="scientific">Frankia torreyi</name>
    <dbReference type="NCBI Taxonomy" id="1856"/>
    <lineage>
        <taxon>Bacteria</taxon>
        <taxon>Bacillati</taxon>
        <taxon>Actinomycetota</taxon>
        <taxon>Actinomycetes</taxon>
        <taxon>Frankiales</taxon>
        <taxon>Frankiaceae</taxon>
        <taxon>Frankia</taxon>
    </lineage>
</organism>
<keyword evidence="1" id="KW-1133">Transmembrane helix</keyword>
<name>A0A0D8BLP0_9ACTN</name>
<dbReference type="AlphaFoldDB" id="A0A0D8BLP0"/>
<keyword evidence="1" id="KW-0472">Membrane</keyword>
<dbReference type="EMBL" id="JYFN01000003">
    <property type="protein sequence ID" value="KJE25020.1"/>
    <property type="molecule type" value="Genomic_DNA"/>
</dbReference>
<comment type="caution">
    <text evidence="2">The sequence shown here is derived from an EMBL/GenBank/DDBJ whole genome shotgun (WGS) entry which is preliminary data.</text>
</comment>
<accession>A0A0D8BLP0</accession>
<protein>
    <submittedName>
        <fullName evidence="2">Uncharacterized protein</fullName>
    </submittedName>
</protein>
<keyword evidence="1" id="KW-0812">Transmembrane</keyword>
<evidence type="ECO:0000313" key="3">
    <source>
        <dbReference type="Proteomes" id="UP000032545"/>
    </source>
</evidence>
<reference evidence="2 3" key="2">
    <citation type="journal article" date="2016" name="Genome Announc.">
        <title>Permanent Draft Genome Sequences for Two Variants of Frankia sp. Strain CpI1, the First Frankia Strain Isolated from Root Nodules of Comptonia peregrina.</title>
        <authorList>
            <person name="Oshone R."/>
            <person name="Hurst S.G.IV."/>
            <person name="Abebe-Akele F."/>
            <person name="Simpson S."/>
            <person name="Morris K."/>
            <person name="Thomas W.K."/>
            <person name="Tisa L.S."/>
        </authorList>
    </citation>
    <scope>NUCLEOTIDE SEQUENCE [LARGE SCALE GENOMIC DNA]</scope>
    <source>
        <strain evidence="3">CpI1-S</strain>
    </source>
</reference>
<keyword evidence="3" id="KW-1185">Reference proteome</keyword>
<evidence type="ECO:0000256" key="1">
    <source>
        <dbReference type="SAM" id="Phobius"/>
    </source>
</evidence>
<sequence>MRRRRNDYRNWEELSRQERRRGLAILGVAGAGAVTAVYLIVGGGGTQAEAGAVVPPTIDVKTQLATWYATTAGIRDEIVASVNVVRTDIQASDGTALRPACVQLGQAVDRIGALGVPPVATASQTWTDGATAYAQAVTACGNLFDGTALPPPVLLQRTTDALNTADGHWTRLAAQIGAPAQIVATN</sequence>
<gene>
    <name evidence="2" type="ORF">FF36_00632</name>
</gene>
<dbReference type="RefSeq" id="WP_044883420.1">
    <property type="nucleotide sequence ID" value="NZ_JYFN01000003.1"/>
</dbReference>
<feature type="transmembrane region" description="Helical" evidence="1">
    <location>
        <begin position="21"/>
        <end position="41"/>
    </location>
</feature>